<dbReference type="PROSITE" id="PS51257">
    <property type="entry name" value="PROKAR_LIPOPROTEIN"/>
    <property type="match status" value="1"/>
</dbReference>
<dbReference type="OrthoDB" id="4312411at2"/>
<keyword evidence="2" id="KW-0732">Signal</keyword>
<evidence type="ECO:0000313" key="4">
    <source>
        <dbReference type="Proteomes" id="UP000019494"/>
    </source>
</evidence>
<evidence type="ECO:0000313" key="3">
    <source>
        <dbReference type="EMBL" id="EWT05317.1"/>
    </source>
</evidence>
<evidence type="ECO:0008006" key="5">
    <source>
        <dbReference type="Google" id="ProtNLM"/>
    </source>
</evidence>
<dbReference type="Proteomes" id="UP000019494">
    <property type="component" value="Unassembled WGS sequence"/>
</dbReference>
<feature type="chain" id="PRO_5039087293" description="Lipoprotein" evidence="2">
    <location>
        <begin position="24"/>
        <end position="250"/>
    </location>
</feature>
<evidence type="ECO:0000256" key="2">
    <source>
        <dbReference type="SAM" id="SignalP"/>
    </source>
</evidence>
<dbReference type="Gene3D" id="2.50.20.20">
    <property type="match status" value="1"/>
</dbReference>
<feature type="signal peptide" evidence="2">
    <location>
        <begin position="1"/>
        <end position="23"/>
    </location>
</feature>
<feature type="region of interest" description="Disordered" evidence="1">
    <location>
        <begin position="30"/>
        <end position="56"/>
    </location>
</feature>
<dbReference type="EMBL" id="AWQS01000124">
    <property type="protein sequence ID" value="EWT05317.1"/>
    <property type="molecule type" value="Genomic_DNA"/>
</dbReference>
<dbReference type="AlphaFoldDB" id="W9GJI9"/>
<comment type="caution">
    <text evidence="3">The sequence shown here is derived from an EMBL/GenBank/DDBJ whole genome shotgun (WGS) entry which is preliminary data.</text>
</comment>
<gene>
    <name evidence="3" type="ORF">N864_24260</name>
</gene>
<name>W9GJI9_9MICO</name>
<keyword evidence="4" id="KW-1185">Reference proteome</keyword>
<proteinExistence type="predicted"/>
<organism evidence="3 4">
    <name type="scientific">Intrasporangium chromatireducens Q5-1</name>
    <dbReference type="NCBI Taxonomy" id="584657"/>
    <lineage>
        <taxon>Bacteria</taxon>
        <taxon>Bacillati</taxon>
        <taxon>Actinomycetota</taxon>
        <taxon>Actinomycetes</taxon>
        <taxon>Micrococcales</taxon>
        <taxon>Intrasporangiaceae</taxon>
        <taxon>Intrasporangium</taxon>
    </lineage>
</organism>
<accession>W9GJI9</accession>
<evidence type="ECO:0000256" key="1">
    <source>
        <dbReference type="SAM" id="MobiDB-lite"/>
    </source>
</evidence>
<sequence length="250" mass="25994">MIRTFRRSVALAGALAITLGAAACSKDEAPAATSSSAATTTTTTAAPTTQASAPKASEVLSKVKANALAAKSAAFDGEIEQGGETMKIAFKGTADGKTSDIHLEQAAMGKVHLIAVDGQVYLQGDEKFWKSQGAPESVQKAGDKFVKAPASASGMADQVNLKSFMDQAFGSLGNGDLDGKVRSDSVDGQDCWVLTDKSGKENGALYVDKASMQLVRFTGTKESPGQLTFSQWNEDLAITAPPADQIIQLQ</sequence>
<protein>
    <recommendedName>
        <fullName evidence="5">Lipoprotein</fullName>
    </recommendedName>
</protein>
<reference evidence="4" key="1">
    <citation type="submission" date="2013-08" db="EMBL/GenBank/DDBJ databases">
        <title>Intrasporangium oryzae NRRL B-24470.</title>
        <authorList>
            <person name="Liu H."/>
            <person name="Wang G."/>
        </authorList>
    </citation>
    <scope>NUCLEOTIDE SEQUENCE [LARGE SCALE GENOMIC DNA]</scope>
    <source>
        <strain evidence="4">Q5-1</strain>
    </source>
</reference>
<dbReference type="RefSeq" id="WP_155892943.1">
    <property type="nucleotide sequence ID" value="NZ_AWQS01000124.1"/>
</dbReference>